<evidence type="ECO:0000256" key="2">
    <source>
        <dbReference type="PROSITE-ProRule" id="PRU00176"/>
    </source>
</evidence>
<evidence type="ECO:0000256" key="1">
    <source>
        <dbReference type="ARBA" id="ARBA00022884"/>
    </source>
</evidence>
<dbReference type="Gene3D" id="3.30.70.330">
    <property type="match status" value="1"/>
</dbReference>
<dbReference type="SUPFAM" id="SSF54928">
    <property type="entry name" value="RNA-binding domain, RBD"/>
    <property type="match status" value="1"/>
</dbReference>
<dbReference type="Pfam" id="PF00076">
    <property type="entry name" value="RRM_1"/>
    <property type="match status" value="1"/>
</dbReference>
<evidence type="ECO:0000313" key="6">
    <source>
        <dbReference type="Proteomes" id="UP001161247"/>
    </source>
</evidence>
<proteinExistence type="predicted"/>
<feature type="region of interest" description="Disordered" evidence="3">
    <location>
        <begin position="66"/>
        <end position="105"/>
    </location>
</feature>
<feature type="compositionally biased region" description="Basic and acidic residues" evidence="3">
    <location>
        <begin position="428"/>
        <end position="439"/>
    </location>
</feature>
<feature type="compositionally biased region" description="Polar residues" evidence="3">
    <location>
        <begin position="80"/>
        <end position="90"/>
    </location>
</feature>
<evidence type="ECO:0000256" key="3">
    <source>
        <dbReference type="SAM" id="MobiDB-lite"/>
    </source>
</evidence>
<evidence type="ECO:0000313" key="5">
    <source>
        <dbReference type="EMBL" id="CAI9088396.1"/>
    </source>
</evidence>
<organism evidence="5 6">
    <name type="scientific">Oldenlandia corymbosa var. corymbosa</name>
    <dbReference type="NCBI Taxonomy" id="529605"/>
    <lineage>
        <taxon>Eukaryota</taxon>
        <taxon>Viridiplantae</taxon>
        <taxon>Streptophyta</taxon>
        <taxon>Embryophyta</taxon>
        <taxon>Tracheophyta</taxon>
        <taxon>Spermatophyta</taxon>
        <taxon>Magnoliopsida</taxon>
        <taxon>eudicotyledons</taxon>
        <taxon>Gunneridae</taxon>
        <taxon>Pentapetalae</taxon>
        <taxon>asterids</taxon>
        <taxon>lamiids</taxon>
        <taxon>Gentianales</taxon>
        <taxon>Rubiaceae</taxon>
        <taxon>Rubioideae</taxon>
        <taxon>Spermacoceae</taxon>
        <taxon>Hedyotis-Oldenlandia complex</taxon>
        <taxon>Oldenlandia</taxon>
    </lineage>
</organism>
<feature type="compositionally biased region" description="Basic and acidic residues" evidence="3">
    <location>
        <begin position="183"/>
        <end position="192"/>
    </location>
</feature>
<keyword evidence="1 2" id="KW-0694">RNA-binding</keyword>
<gene>
    <name evidence="5" type="ORF">OLC1_LOCUS984</name>
</gene>
<sequence length="593" mass="65693">MDDVGSPGNGFDEISDLLKDAASNLPQDLGLFLLDKDGGSDYAFDDFGSFNDEQEQPQLPAEVVLPDSSGYEECPGNPNDYFNSSSTADANNGVLHDTTGAGDFNSPSGTDAVQHDTGAGVVHNEEMLELTSPENHQNDDGTESLYTGYLRESGSQVDLASINYEGAPSNVEFGLPPGGEEGAEMRDSPRDDDAMDEELNQPEDHLNEVDNAVPAPENEIGELHSDGGGDISGLRDWGKELDYSLAMDQQGTSFCPIQVPLHPIISASDDDAGGVNLVVPDQPFQAGVQENSESSPGSVGRSQEDTLDDPAKNVVTPEIVSPRVKTLVSKSPIRQRINVNDSHPEPRSLHRSRNREKRPSERDDDCFFQSPGSSTRHVSREIHSSSQRRHNHKPDELASSGGLRDHSTSGRRSPAASGRARASRRRDHHMDGERSRRLESASPVRRRNPRSGRKRERDHSRSRSPYPGDRHHRRRYVSRRRSPERRGYSSRHRSWERRRSPPPASSSRAGRGTCLFVAGIPFSTTERELGWKFCRYGSVVTVRIIRERRSGKSKGYGFVTLRKDEEADAAIRALHDTQWDNRPLLVAKSYRRT</sequence>
<dbReference type="InterPro" id="IPR052462">
    <property type="entry name" value="SLIRP/GR-RBP-like"/>
</dbReference>
<feature type="domain" description="RRM" evidence="4">
    <location>
        <begin position="513"/>
        <end position="591"/>
    </location>
</feature>
<dbReference type="InterPro" id="IPR000504">
    <property type="entry name" value="RRM_dom"/>
</dbReference>
<keyword evidence="6" id="KW-1185">Reference proteome</keyword>
<feature type="compositionally biased region" description="Basic residues" evidence="3">
    <location>
        <begin position="444"/>
        <end position="454"/>
    </location>
</feature>
<dbReference type="SMART" id="SM00360">
    <property type="entry name" value="RRM"/>
    <property type="match status" value="1"/>
</dbReference>
<evidence type="ECO:0000259" key="4">
    <source>
        <dbReference type="PROSITE" id="PS50102"/>
    </source>
</evidence>
<dbReference type="InterPro" id="IPR012677">
    <property type="entry name" value="Nucleotide-bd_a/b_plait_sf"/>
</dbReference>
<dbReference type="EMBL" id="OX459118">
    <property type="protein sequence ID" value="CAI9088396.1"/>
    <property type="molecule type" value="Genomic_DNA"/>
</dbReference>
<dbReference type="PANTHER" id="PTHR48027">
    <property type="entry name" value="HETEROGENEOUS NUCLEAR RIBONUCLEOPROTEIN 87F-RELATED"/>
    <property type="match status" value="1"/>
</dbReference>
<feature type="compositionally biased region" description="Basic residues" evidence="3">
    <location>
        <begin position="470"/>
        <end position="496"/>
    </location>
</feature>
<reference evidence="5" key="1">
    <citation type="submission" date="2023-03" db="EMBL/GenBank/DDBJ databases">
        <authorList>
            <person name="Julca I."/>
        </authorList>
    </citation>
    <scope>NUCLEOTIDE SEQUENCE</scope>
</reference>
<accession>A0AAV1BYI9</accession>
<protein>
    <submittedName>
        <fullName evidence="5">OLC1v1022706C1</fullName>
    </submittedName>
</protein>
<feature type="compositionally biased region" description="Polar residues" evidence="3">
    <location>
        <begin position="288"/>
        <end position="301"/>
    </location>
</feature>
<dbReference type="PROSITE" id="PS50102">
    <property type="entry name" value="RRM"/>
    <property type="match status" value="1"/>
</dbReference>
<dbReference type="GO" id="GO:0003723">
    <property type="term" value="F:RNA binding"/>
    <property type="evidence" value="ECO:0007669"/>
    <property type="project" value="UniProtKB-UniRule"/>
</dbReference>
<feature type="compositionally biased region" description="Low complexity" evidence="3">
    <location>
        <begin position="410"/>
        <end position="420"/>
    </location>
</feature>
<dbReference type="AlphaFoldDB" id="A0AAV1BYI9"/>
<name>A0AAV1BYI9_OLDCO</name>
<dbReference type="Proteomes" id="UP001161247">
    <property type="component" value="Chromosome 1"/>
</dbReference>
<feature type="region of interest" description="Disordered" evidence="3">
    <location>
        <begin position="287"/>
        <end position="510"/>
    </location>
</feature>
<dbReference type="InterPro" id="IPR035979">
    <property type="entry name" value="RBD_domain_sf"/>
</dbReference>
<feature type="region of interest" description="Disordered" evidence="3">
    <location>
        <begin position="175"/>
        <end position="197"/>
    </location>
</feature>